<evidence type="ECO:0000313" key="1">
    <source>
        <dbReference type="EMBL" id="GBM95882.1"/>
    </source>
</evidence>
<dbReference type="Proteomes" id="UP000499080">
    <property type="component" value="Unassembled WGS sequence"/>
</dbReference>
<comment type="caution">
    <text evidence="1">The sequence shown here is derived from an EMBL/GenBank/DDBJ whole genome shotgun (WGS) entry which is preliminary data.</text>
</comment>
<dbReference type="AlphaFoldDB" id="A0A4Y2K3E6"/>
<proteinExistence type="predicted"/>
<gene>
    <name evidence="1" type="ORF">AVEN_135375_1</name>
</gene>
<dbReference type="OrthoDB" id="6431520at2759"/>
<keyword evidence="2" id="KW-1185">Reference proteome</keyword>
<sequence>MRCHSPYSPDFDLSDLSDLDLNDIQMNELLSGTRFSSDNEAETDAKKWLNEQGHDCYQAGMNELVPQPDKLHGNVTSWHPTCI</sequence>
<dbReference type="EMBL" id="BGPR01004098">
    <property type="protein sequence ID" value="GBM95882.1"/>
    <property type="molecule type" value="Genomic_DNA"/>
</dbReference>
<organism evidence="1 2">
    <name type="scientific">Araneus ventricosus</name>
    <name type="common">Orbweaver spider</name>
    <name type="synonym">Epeira ventricosa</name>
    <dbReference type="NCBI Taxonomy" id="182803"/>
    <lineage>
        <taxon>Eukaryota</taxon>
        <taxon>Metazoa</taxon>
        <taxon>Ecdysozoa</taxon>
        <taxon>Arthropoda</taxon>
        <taxon>Chelicerata</taxon>
        <taxon>Arachnida</taxon>
        <taxon>Araneae</taxon>
        <taxon>Araneomorphae</taxon>
        <taxon>Entelegynae</taxon>
        <taxon>Araneoidea</taxon>
        <taxon>Araneidae</taxon>
        <taxon>Araneus</taxon>
    </lineage>
</organism>
<name>A0A4Y2K3E6_ARAVE</name>
<protein>
    <submittedName>
        <fullName evidence="1">Uncharacterized protein</fullName>
    </submittedName>
</protein>
<reference evidence="1 2" key="1">
    <citation type="journal article" date="2019" name="Sci. Rep.">
        <title>Orb-weaving spider Araneus ventricosus genome elucidates the spidroin gene catalogue.</title>
        <authorList>
            <person name="Kono N."/>
            <person name="Nakamura H."/>
            <person name="Ohtoshi R."/>
            <person name="Moran D.A.P."/>
            <person name="Shinohara A."/>
            <person name="Yoshida Y."/>
            <person name="Fujiwara M."/>
            <person name="Mori M."/>
            <person name="Tomita M."/>
            <person name="Arakawa K."/>
        </authorList>
    </citation>
    <scope>NUCLEOTIDE SEQUENCE [LARGE SCALE GENOMIC DNA]</scope>
</reference>
<accession>A0A4Y2K3E6</accession>
<evidence type="ECO:0000313" key="2">
    <source>
        <dbReference type="Proteomes" id="UP000499080"/>
    </source>
</evidence>